<dbReference type="InterPro" id="IPR019539">
    <property type="entry name" value="GalKase_N"/>
</dbReference>
<dbReference type="Gene3D" id="3.30.70.890">
    <property type="entry name" value="GHMP kinase, C-terminal domain"/>
    <property type="match status" value="1"/>
</dbReference>
<evidence type="ECO:0000256" key="5">
    <source>
        <dbReference type="ARBA" id="ARBA00022840"/>
    </source>
</evidence>
<organism evidence="8 9">
    <name type="scientific">Nesterenkonia halotolerans</name>
    <dbReference type="NCBI Taxonomy" id="225325"/>
    <lineage>
        <taxon>Bacteria</taxon>
        <taxon>Bacillati</taxon>
        <taxon>Actinomycetota</taxon>
        <taxon>Actinomycetes</taxon>
        <taxon>Micrococcales</taxon>
        <taxon>Micrococcaceae</taxon>
        <taxon>Nesterenkonia</taxon>
    </lineage>
</organism>
<dbReference type="PIRSF" id="PIRSF000530">
    <property type="entry name" value="Galactokinase"/>
    <property type="match status" value="1"/>
</dbReference>
<proteinExistence type="inferred from homology"/>
<dbReference type="SUPFAM" id="SSF55060">
    <property type="entry name" value="GHMP Kinase, C-terminal domain"/>
    <property type="match status" value="1"/>
</dbReference>
<evidence type="ECO:0000259" key="6">
    <source>
        <dbReference type="Pfam" id="PF00288"/>
    </source>
</evidence>
<reference evidence="8 9" key="1">
    <citation type="submission" date="2020-10" db="EMBL/GenBank/DDBJ databases">
        <title>Sequencing the genomes of 1000 actinobacteria strains.</title>
        <authorList>
            <person name="Klenk H.-P."/>
        </authorList>
    </citation>
    <scope>NUCLEOTIDE SEQUENCE [LARGE SCALE GENOMIC DNA]</scope>
    <source>
        <strain evidence="8 9">DSM 15474</strain>
    </source>
</reference>
<keyword evidence="2 8" id="KW-0808">Transferase</keyword>
<dbReference type="PRINTS" id="PR00473">
    <property type="entry name" value="GALCTOKINASE"/>
</dbReference>
<dbReference type="PROSITE" id="PS00627">
    <property type="entry name" value="GHMP_KINASES_ATP"/>
    <property type="match status" value="1"/>
</dbReference>
<name>A0ABR9J8V0_9MICC</name>
<dbReference type="Pfam" id="PF00288">
    <property type="entry name" value="GHMP_kinases_N"/>
    <property type="match status" value="1"/>
</dbReference>
<dbReference type="InterPro" id="IPR036554">
    <property type="entry name" value="GHMP_kinase_C_sf"/>
</dbReference>
<keyword evidence="5" id="KW-0067">ATP-binding</keyword>
<dbReference type="RefSeq" id="WP_192591686.1">
    <property type="nucleotide sequence ID" value="NZ_JADBEE010000001.1"/>
</dbReference>
<comment type="similarity">
    <text evidence="1">Belongs to the GHMP kinase family. GalK subfamily.</text>
</comment>
<dbReference type="SUPFAM" id="SSF54211">
    <property type="entry name" value="Ribosomal protein S5 domain 2-like"/>
    <property type="match status" value="1"/>
</dbReference>
<dbReference type="PANTHER" id="PTHR10457:SF7">
    <property type="entry name" value="GALACTOKINASE-RELATED"/>
    <property type="match status" value="1"/>
</dbReference>
<dbReference type="PRINTS" id="PR00959">
    <property type="entry name" value="MEVGALKINASE"/>
</dbReference>
<feature type="domain" description="Galactokinase N-terminal" evidence="7">
    <location>
        <begin position="30"/>
        <end position="78"/>
    </location>
</feature>
<dbReference type="EMBL" id="JADBEE010000001">
    <property type="protein sequence ID" value="MBE1515006.1"/>
    <property type="molecule type" value="Genomic_DNA"/>
</dbReference>
<dbReference type="InterPro" id="IPR000705">
    <property type="entry name" value="Galactokinase"/>
</dbReference>
<dbReference type="InterPro" id="IPR006206">
    <property type="entry name" value="Mevalonate/galactokinase"/>
</dbReference>
<evidence type="ECO:0000313" key="8">
    <source>
        <dbReference type="EMBL" id="MBE1515006.1"/>
    </source>
</evidence>
<dbReference type="Proteomes" id="UP000636579">
    <property type="component" value="Unassembled WGS sequence"/>
</dbReference>
<accession>A0ABR9J8V0</accession>
<dbReference type="InterPro" id="IPR020568">
    <property type="entry name" value="Ribosomal_Su5_D2-typ_SF"/>
</dbReference>
<keyword evidence="3" id="KW-0547">Nucleotide-binding</keyword>
<dbReference type="Gene3D" id="3.30.230.10">
    <property type="match status" value="1"/>
</dbReference>
<dbReference type="PANTHER" id="PTHR10457">
    <property type="entry name" value="MEVALONATE KINASE/GALACTOKINASE"/>
    <property type="match status" value="1"/>
</dbReference>
<evidence type="ECO:0000259" key="7">
    <source>
        <dbReference type="Pfam" id="PF10509"/>
    </source>
</evidence>
<evidence type="ECO:0000256" key="1">
    <source>
        <dbReference type="ARBA" id="ARBA00006566"/>
    </source>
</evidence>
<sequence>MAQWTTVRTTDAVWLAPGEPQEIQSDLVSRFHEEYGRPASGTWFAPGRANLNGEHIDFHAGRCLPMALAHGTYVAAAPREDGLLRLRTLDASLDDGVTTVFADQIGLRAEPGAEDALKDGAAGHWSQYVHGALWALRELGTSQPDFQVSEGFGADILVVSTLPIGGGLSSSAALECASILAFVALGTPLGQQNPLDDLNAALTREHRKQLAAACVRAEVEVVGAGTGGLDQTAAMRARAGKVLSLDCRDFSVQPLDIGCILRGYRLIAVDTGQAHRLADGQFSDRRADAEAAAQLLGFERLRDALPEKPRKADVLHVLEEFDRLAEQLESVGGRDIGACRRRLRHALTEMVRSEKLHHLLSGEAYGVRHITSTVGDILTAGHMSMRDDAEVSFTVADLVVETALAQGAEGARLIGGGFGGSVLVLIAPAGLPRLTAALERISRNIRLIDVAPSAAAHAL</sequence>
<dbReference type="Pfam" id="PF10509">
    <property type="entry name" value="GalKase_gal_bdg"/>
    <property type="match status" value="1"/>
</dbReference>
<evidence type="ECO:0000256" key="3">
    <source>
        <dbReference type="ARBA" id="ARBA00022741"/>
    </source>
</evidence>
<keyword evidence="4" id="KW-0418">Kinase</keyword>
<dbReference type="InterPro" id="IPR006204">
    <property type="entry name" value="GHMP_kinase_N_dom"/>
</dbReference>
<evidence type="ECO:0000256" key="4">
    <source>
        <dbReference type="ARBA" id="ARBA00022777"/>
    </source>
</evidence>
<dbReference type="GO" id="GO:0004335">
    <property type="term" value="F:galactokinase activity"/>
    <property type="evidence" value="ECO:0007669"/>
    <property type="project" value="UniProtKB-EC"/>
</dbReference>
<dbReference type="InterPro" id="IPR014721">
    <property type="entry name" value="Ribsml_uS5_D2-typ_fold_subgr"/>
</dbReference>
<evidence type="ECO:0000313" key="9">
    <source>
        <dbReference type="Proteomes" id="UP000636579"/>
    </source>
</evidence>
<dbReference type="EC" id="2.7.1.6" evidence="8"/>
<evidence type="ECO:0000256" key="2">
    <source>
        <dbReference type="ARBA" id="ARBA00022679"/>
    </source>
</evidence>
<protein>
    <submittedName>
        <fullName evidence="8">Galactokinase</fullName>
        <ecNumber evidence="8">2.7.1.6</ecNumber>
    </submittedName>
</protein>
<keyword evidence="9" id="KW-1185">Reference proteome</keyword>
<feature type="domain" description="GHMP kinase N-terminal" evidence="6">
    <location>
        <begin position="128"/>
        <end position="235"/>
    </location>
</feature>
<dbReference type="InterPro" id="IPR006203">
    <property type="entry name" value="GHMP_knse_ATP-bd_CS"/>
</dbReference>
<gene>
    <name evidence="8" type="ORF">H4W26_001761</name>
</gene>
<comment type="caution">
    <text evidence="8">The sequence shown here is derived from an EMBL/GenBank/DDBJ whole genome shotgun (WGS) entry which is preliminary data.</text>
</comment>